<proteinExistence type="predicted"/>
<organism evidence="4 5">
    <name type="scientific">Candidatus Iainarchaeum sp</name>
    <dbReference type="NCBI Taxonomy" id="3101447"/>
    <lineage>
        <taxon>Archaea</taxon>
        <taxon>Candidatus Iainarchaeota</taxon>
        <taxon>Candidatus Iainarchaeia</taxon>
        <taxon>Candidatus Iainarchaeales</taxon>
        <taxon>Candidatus Iainarchaeaceae</taxon>
        <taxon>Candidatus Iainarchaeum</taxon>
    </lineage>
</organism>
<dbReference type="Gene3D" id="3.40.630.30">
    <property type="match status" value="1"/>
</dbReference>
<keyword evidence="1" id="KW-0808">Transferase</keyword>
<accession>A0A8T5GDV6</accession>
<gene>
    <name evidence="4" type="ORF">HON47_01060</name>
</gene>
<evidence type="ECO:0000313" key="4">
    <source>
        <dbReference type="EMBL" id="MBT4870145.1"/>
    </source>
</evidence>
<evidence type="ECO:0000256" key="1">
    <source>
        <dbReference type="ARBA" id="ARBA00022679"/>
    </source>
</evidence>
<evidence type="ECO:0000259" key="3">
    <source>
        <dbReference type="PROSITE" id="PS51186"/>
    </source>
</evidence>
<dbReference type="PANTHER" id="PTHR42919">
    <property type="entry name" value="N-ALPHA-ACETYLTRANSFERASE"/>
    <property type="match status" value="1"/>
</dbReference>
<sequence>MYLVNKVKEKDCAELSDMLQDEFPYIDLSKKKISEKLGKKNFFLIKCHQKNIILGFAELNFLEKKARLNAIFVEEAFRGQGIATKLIHHLIHESKRRRIHTIFLLVKERNFPAKELYIKNGFDFKEMHNKELDGSKVEVWEKHIN</sequence>
<dbReference type="Proteomes" id="UP000722459">
    <property type="component" value="Unassembled WGS sequence"/>
</dbReference>
<dbReference type="GO" id="GO:0016747">
    <property type="term" value="F:acyltransferase activity, transferring groups other than amino-acyl groups"/>
    <property type="evidence" value="ECO:0007669"/>
    <property type="project" value="InterPro"/>
</dbReference>
<dbReference type="EMBL" id="JABJNZ010000019">
    <property type="protein sequence ID" value="MBT4870145.1"/>
    <property type="molecule type" value="Genomic_DNA"/>
</dbReference>
<name>A0A8T5GDV6_9ARCH</name>
<dbReference type="PROSITE" id="PS51186">
    <property type="entry name" value="GNAT"/>
    <property type="match status" value="1"/>
</dbReference>
<reference evidence="4" key="1">
    <citation type="journal article" date="2021" name="ISME J.">
        <title>Mercury methylation by metabolically versatile and cosmopolitan marine bacteria.</title>
        <authorList>
            <person name="Lin H."/>
            <person name="Ascher D.B."/>
            <person name="Myung Y."/>
            <person name="Lamborg C.H."/>
            <person name="Hallam S.J."/>
            <person name="Gionfriddo C.M."/>
            <person name="Holt K.E."/>
            <person name="Moreau J.W."/>
        </authorList>
    </citation>
    <scope>NUCLEOTIDE SEQUENCE</scope>
    <source>
        <strain evidence="4">SI075_bin30</strain>
    </source>
</reference>
<dbReference type="CDD" id="cd04301">
    <property type="entry name" value="NAT_SF"/>
    <property type="match status" value="1"/>
</dbReference>
<protein>
    <submittedName>
        <fullName evidence="4">GNAT family N-acetyltransferase</fullName>
    </submittedName>
</protein>
<dbReference type="InterPro" id="IPR051556">
    <property type="entry name" value="N-term/lysine_N-AcTrnsfr"/>
</dbReference>
<evidence type="ECO:0000256" key="2">
    <source>
        <dbReference type="ARBA" id="ARBA00023315"/>
    </source>
</evidence>
<dbReference type="InterPro" id="IPR000182">
    <property type="entry name" value="GNAT_dom"/>
</dbReference>
<dbReference type="InterPro" id="IPR016181">
    <property type="entry name" value="Acyl_CoA_acyltransferase"/>
</dbReference>
<comment type="caution">
    <text evidence="4">The sequence shown here is derived from an EMBL/GenBank/DDBJ whole genome shotgun (WGS) entry which is preliminary data.</text>
</comment>
<dbReference type="SUPFAM" id="SSF55729">
    <property type="entry name" value="Acyl-CoA N-acyltransferases (Nat)"/>
    <property type="match status" value="1"/>
</dbReference>
<dbReference type="Pfam" id="PF00583">
    <property type="entry name" value="Acetyltransf_1"/>
    <property type="match status" value="1"/>
</dbReference>
<dbReference type="PANTHER" id="PTHR42919:SF8">
    <property type="entry name" value="N-ALPHA-ACETYLTRANSFERASE 50"/>
    <property type="match status" value="1"/>
</dbReference>
<feature type="domain" description="N-acetyltransferase" evidence="3">
    <location>
        <begin position="2"/>
        <end position="145"/>
    </location>
</feature>
<keyword evidence="2" id="KW-0012">Acyltransferase</keyword>
<evidence type="ECO:0000313" key="5">
    <source>
        <dbReference type="Proteomes" id="UP000722459"/>
    </source>
</evidence>
<dbReference type="AlphaFoldDB" id="A0A8T5GDV6"/>